<dbReference type="InterPro" id="IPR045861">
    <property type="entry name" value="CorA_cytoplasmic_dom"/>
</dbReference>
<keyword evidence="3" id="KW-0813">Transport</keyword>
<dbReference type="GO" id="GO:0050897">
    <property type="term" value="F:cobalt ion binding"/>
    <property type="evidence" value="ECO:0007669"/>
    <property type="project" value="TreeGrafter"/>
</dbReference>
<keyword evidence="9" id="KW-0406">Ion transport</keyword>
<dbReference type="RefSeq" id="WP_183817026.1">
    <property type="nucleotide sequence ID" value="NZ_JACHOB010000002.1"/>
</dbReference>
<evidence type="ECO:0000256" key="10">
    <source>
        <dbReference type="ARBA" id="ARBA00023136"/>
    </source>
</evidence>
<evidence type="ECO:0000256" key="6">
    <source>
        <dbReference type="ARBA" id="ARBA00022692"/>
    </source>
</evidence>
<keyword evidence="5" id="KW-0997">Cell inner membrane</keyword>
<reference evidence="12 13" key="1">
    <citation type="submission" date="2020-08" db="EMBL/GenBank/DDBJ databases">
        <title>Genomic Encyclopedia of Type Strains, Phase IV (KMG-IV): sequencing the most valuable type-strain genomes for metagenomic binning, comparative biology and taxonomic classification.</title>
        <authorList>
            <person name="Goeker M."/>
        </authorList>
    </citation>
    <scope>NUCLEOTIDE SEQUENCE [LARGE SCALE GENOMIC DNA]</scope>
    <source>
        <strain evidence="12 13">DSM 102850</strain>
    </source>
</reference>
<keyword evidence="13" id="KW-1185">Reference proteome</keyword>
<sequence>MSETLDTLGATSAPPHCPRTGLIEGFAVDARGVATPLSRQELIDGDGVTPPEGGYLWLHFALECARSWLPGHLDLDEATLRLLLAEETRPSCVQHEDGLLMNLRGVNLNEGRSPEDMLSIRIHLAPGRLITVRKQRSRAIEDIRHELRKGAAPRDAGSLLLRLIGGLTDRLEPVVDALSDRVDALEELSLRADTEDLRGELSAMRHDAIVFRRYVAPQREAVTRFSMNEAGLLSKKTLQSVRDEAERVTRVVEELDITRERAGVIYEQIAARRADEMNRNMMIISVVSAVFLPLSFVTGLLGINVGGMPGAQSDAAFWLVCLLCAALGVALLLVFRRMGWL</sequence>
<dbReference type="InterPro" id="IPR045863">
    <property type="entry name" value="CorA_TM1_TM2"/>
</dbReference>
<evidence type="ECO:0000256" key="5">
    <source>
        <dbReference type="ARBA" id="ARBA00022519"/>
    </source>
</evidence>
<evidence type="ECO:0000256" key="1">
    <source>
        <dbReference type="ARBA" id="ARBA00004651"/>
    </source>
</evidence>
<evidence type="ECO:0000313" key="12">
    <source>
        <dbReference type="EMBL" id="MBB4658853.1"/>
    </source>
</evidence>
<evidence type="ECO:0000256" key="9">
    <source>
        <dbReference type="ARBA" id="ARBA00023065"/>
    </source>
</evidence>
<keyword evidence="10 11" id="KW-0472">Membrane</keyword>
<dbReference type="Gene3D" id="3.30.460.20">
    <property type="entry name" value="CorA soluble domain-like"/>
    <property type="match status" value="1"/>
</dbReference>
<protein>
    <submittedName>
        <fullName evidence="12">Zinc transporter</fullName>
    </submittedName>
</protein>
<dbReference type="Pfam" id="PF01544">
    <property type="entry name" value="CorA"/>
    <property type="match status" value="1"/>
</dbReference>
<evidence type="ECO:0000256" key="11">
    <source>
        <dbReference type="SAM" id="Phobius"/>
    </source>
</evidence>
<feature type="transmembrane region" description="Helical" evidence="11">
    <location>
        <begin position="282"/>
        <end position="303"/>
    </location>
</feature>
<dbReference type="AlphaFoldDB" id="A0A840I3K5"/>
<evidence type="ECO:0000256" key="2">
    <source>
        <dbReference type="ARBA" id="ARBA00009765"/>
    </source>
</evidence>
<gene>
    <name evidence="12" type="ORF">GGQ59_001367</name>
</gene>
<organism evidence="12 13">
    <name type="scientific">Parvularcula dongshanensis</name>
    <dbReference type="NCBI Taxonomy" id="1173995"/>
    <lineage>
        <taxon>Bacteria</taxon>
        <taxon>Pseudomonadati</taxon>
        <taxon>Pseudomonadota</taxon>
        <taxon>Alphaproteobacteria</taxon>
        <taxon>Parvularculales</taxon>
        <taxon>Parvularculaceae</taxon>
        <taxon>Parvularcula</taxon>
    </lineage>
</organism>
<comment type="caution">
    <text evidence="12">The sequence shown here is derived from an EMBL/GenBank/DDBJ whole genome shotgun (WGS) entry which is preliminary data.</text>
</comment>
<evidence type="ECO:0000256" key="4">
    <source>
        <dbReference type="ARBA" id="ARBA00022475"/>
    </source>
</evidence>
<dbReference type="GO" id="GO:0000287">
    <property type="term" value="F:magnesium ion binding"/>
    <property type="evidence" value="ECO:0007669"/>
    <property type="project" value="TreeGrafter"/>
</dbReference>
<keyword evidence="6 11" id="KW-0812">Transmembrane</keyword>
<dbReference type="SUPFAM" id="SSF143865">
    <property type="entry name" value="CorA soluble domain-like"/>
    <property type="match status" value="1"/>
</dbReference>
<comment type="similarity">
    <text evidence="2">Belongs to the CorA metal ion transporter (MIT) (TC 1.A.35) family.</text>
</comment>
<dbReference type="SUPFAM" id="SSF144083">
    <property type="entry name" value="Magnesium transport protein CorA, transmembrane region"/>
    <property type="match status" value="1"/>
</dbReference>
<evidence type="ECO:0000256" key="8">
    <source>
        <dbReference type="ARBA" id="ARBA00022989"/>
    </source>
</evidence>
<dbReference type="Gene3D" id="1.20.58.340">
    <property type="entry name" value="Magnesium transport protein CorA, transmembrane region"/>
    <property type="match status" value="2"/>
</dbReference>
<dbReference type="InterPro" id="IPR002523">
    <property type="entry name" value="MgTranspt_CorA/ZnTranspt_ZntB"/>
</dbReference>
<dbReference type="EMBL" id="JACHOB010000002">
    <property type="protein sequence ID" value="MBB4658853.1"/>
    <property type="molecule type" value="Genomic_DNA"/>
</dbReference>
<dbReference type="GO" id="GO:0015087">
    <property type="term" value="F:cobalt ion transmembrane transporter activity"/>
    <property type="evidence" value="ECO:0007669"/>
    <property type="project" value="TreeGrafter"/>
</dbReference>
<accession>A0A840I3K5</accession>
<dbReference type="GO" id="GO:0005886">
    <property type="term" value="C:plasma membrane"/>
    <property type="evidence" value="ECO:0007669"/>
    <property type="project" value="UniProtKB-SubCell"/>
</dbReference>
<evidence type="ECO:0000256" key="3">
    <source>
        <dbReference type="ARBA" id="ARBA00022448"/>
    </source>
</evidence>
<dbReference type="GO" id="GO:0015095">
    <property type="term" value="F:magnesium ion transmembrane transporter activity"/>
    <property type="evidence" value="ECO:0007669"/>
    <property type="project" value="TreeGrafter"/>
</dbReference>
<keyword evidence="8 11" id="KW-1133">Transmembrane helix</keyword>
<evidence type="ECO:0000313" key="13">
    <source>
        <dbReference type="Proteomes" id="UP000563524"/>
    </source>
</evidence>
<evidence type="ECO:0000256" key="7">
    <source>
        <dbReference type="ARBA" id="ARBA00022833"/>
    </source>
</evidence>
<keyword evidence="4" id="KW-1003">Cell membrane</keyword>
<dbReference type="PANTHER" id="PTHR46494">
    <property type="entry name" value="CORA FAMILY METAL ION TRANSPORTER (EUROFUNG)"/>
    <property type="match status" value="1"/>
</dbReference>
<dbReference type="Proteomes" id="UP000563524">
    <property type="component" value="Unassembled WGS sequence"/>
</dbReference>
<name>A0A840I3K5_9PROT</name>
<proteinExistence type="inferred from homology"/>
<feature type="transmembrane region" description="Helical" evidence="11">
    <location>
        <begin position="315"/>
        <end position="335"/>
    </location>
</feature>
<comment type="subcellular location">
    <subcellularLocation>
        <location evidence="1">Cell membrane</location>
        <topology evidence="1">Multi-pass membrane protein</topology>
    </subcellularLocation>
</comment>
<keyword evidence="7" id="KW-0862">Zinc</keyword>
<dbReference type="CDD" id="cd12833">
    <property type="entry name" value="ZntB-like_1"/>
    <property type="match status" value="1"/>
</dbReference>
<dbReference type="PANTHER" id="PTHR46494:SF3">
    <property type="entry name" value="ZINC TRANSPORT PROTEIN ZNTB"/>
    <property type="match status" value="1"/>
</dbReference>